<feature type="transmembrane region" description="Helical" evidence="9">
    <location>
        <begin position="432"/>
        <end position="450"/>
    </location>
</feature>
<dbReference type="eggNOG" id="KOG0059">
    <property type="taxonomic scope" value="Eukaryota"/>
</dbReference>
<dbReference type="SMART" id="SM00382">
    <property type="entry name" value="AAA"/>
    <property type="match status" value="1"/>
</dbReference>
<evidence type="ECO:0000313" key="11">
    <source>
        <dbReference type="EnsemblPlants" id="Bo3g135850.1"/>
    </source>
</evidence>
<dbReference type="STRING" id="109376.A0A0D3BHX0"/>
<keyword evidence="3 9" id="KW-0812">Transmembrane</keyword>
<evidence type="ECO:0000256" key="5">
    <source>
        <dbReference type="ARBA" id="ARBA00022840"/>
    </source>
</evidence>
<feature type="compositionally biased region" description="Basic and acidic residues" evidence="8">
    <location>
        <begin position="273"/>
        <end position="284"/>
    </location>
</feature>
<dbReference type="Gramene" id="Bo3g135850.1">
    <property type="protein sequence ID" value="Bo3g135850.1"/>
    <property type="gene ID" value="Bo3g135850"/>
</dbReference>
<dbReference type="FunFam" id="3.40.50.300:FF:000633">
    <property type="entry name" value="ABC transporter A family member 7"/>
    <property type="match status" value="1"/>
</dbReference>
<dbReference type="InterPro" id="IPR027417">
    <property type="entry name" value="P-loop_NTPase"/>
</dbReference>
<comment type="similarity">
    <text evidence="2">Belongs to the ABC transporter superfamily. ABCA family. CPR flippase (TC 3.A.1.211) subfamily.</text>
</comment>
<keyword evidence="7 9" id="KW-0472">Membrane</keyword>
<feature type="transmembrane region" description="Helical" evidence="9">
    <location>
        <begin position="500"/>
        <end position="519"/>
    </location>
</feature>
<dbReference type="PANTHER" id="PTHR19229:SF231">
    <property type="entry name" value="ABC TRANSPORTER DOMAIN-CONTAINING PROTEIN"/>
    <property type="match status" value="1"/>
</dbReference>
<dbReference type="HOGENOM" id="CLU_000604_19_5_1"/>
<evidence type="ECO:0000259" key="10">
    <source>
        <dbReference type="PROSITE" id="PS50893"/>
    </source>
</evidence>
<sequence length="974" mass="109088">MADLVPASFLTQANALSRKNLAYQRRNLWSNVRLIVIPLYLCVLLVSIQALFDTQVNNSPDNRCGCQCIDDKNRDGICDKKGCGLEYSSQKQALFCAFPKPPLLPPLVQIPRSKTPSDSCRRLNGSCPVAILVTGNNLSLGAALSRNMLTTSFTVNSSVLWLRNPAINVLGTTSEPDFTNYFDPGIHSNLPIFNIQPQCTPRTTFSFSFGQSPQKFRNEVRCVQGLSLWRNSSIDVSHEILKGYQKGNHEEVINEVAAAGSGSGYPEGPNPEPDSKMLDPSKPAPDPDIRRILQFLGGYPTPGYARTPDPDKDSKIMDPPDPDPDPDTLKLPGYPIRLRPTYLHLVCPSYDLLDTDRKKFNVTIWYNSTSKTKLLERRVKLVRVPRSVNLISNAYLQYLKGRGTEILFEFVKEMPKVETWLRVDVASSIGPIFFTWVILLLFPVVLNTLVYEKQQRLRIIMKMHGLGDGPYWMISYAYFLSISTLYVICLMIFGSVIVVAYIYVFGSGLLGAFLFQFLMEDPSFPRRWVFFMEVYPGFSLYRGLYEFSEYALNRKDGMKWDDFSNSGMDEVFYIIIIEWFVSLIAAYYIDKISSSGKDPLFFLKNPFKFLPRPSLQKQGSVVSVEMEKLDVAQEREKVDQLMMLEPTTRYAIVCDNLKKMYPGRDGNQPKIAVHGLSLAVPSGECFGMLGPNGAGKTSFINMMTGLVKPSSGTAFVRGLDICKDMGRAYTSMGVCPQHDLLWETLTGREHLLFYGRLKNLKGSDLNQAVEESLKSVNLSRGGVGDKPAGKYSGGMKRRLSVAISLIGGPKVVYMDEPSTGLDPASRMNLWTVIKRAKTNTAIILTTHSMEEAEFLCDRLGIFVDGRLQCIGNPKELKGRYGGSYVFTMTTSSEHEKDVEMLVKDVSPNAKKIYHIGGTQKFEIPRGEVRISEVFQAVEKAKSSFKVFAWGLADTTLEDVFIKVARSAQAFNVLS</sequence>
<dbReference type="Proteomes" id="UP000032141">
    <property type="component" value="Chromosome C3"/>
</dbReference>
<comment type="subcellular location">
    <subcellularLocation>
        <location evidence="1">Membrane</location>
    </subcellularLocation>
</comment>
<evidence type="ECO:0000256" key="8">
    <source>
        <dbReference type="SAM" id="MobiDB-lite"/>
    </source>
</evidence>
<evidence type="ECO:0000256" key="2">
    <source>
        <dbReference type="ARBA" id="ARBA00008526"/>
    </source>
</evidence>
<dbReference type="PANTHER" id="PTHR19229">
    <property type="entry name" value="ATP-BINDING CASSETTE TRANSPORTER SUBFAMILY A ABCA"/>
    <property type="match status" value="1"/>
</dbReference>
<dbReference type="SUPFAM" id="SSF52540">
    <property type="entry name" value="P-loop containing nucleoside triphosphate hydrolases"/>
    <property type="match status" value="1"/>
</dbReference>
<dbReference type="GO" id="GO:0005524">
    <property type="term" value="F:ATP binding"/>
    <property type="evidence" value="ECO:0007669"/>
    <property type="project" value="UniProtKB-KW"/>
</dbReference>
<dbReference type="Pfam" id="PF24526">
    <property type="entry name" value="ABCA12_C"/>
    <property type="match status" value="1"/>
</dbReference>
<feature type="transmembrane region" description="Helical" evidence="9">
    <location>
        <begin position="34"/>
        <end position="52"/>
    </location>
</feature>
<feature type="compositionally biased region" description="Basic and acidic residues" evidence="8">
    <location>
        <begin position="308"/>
        <end position="318"/>
    </location>
</feature>
<evidence type="ECO:0000313" key="12">
    <source>
        <dbReference type="Proteomes" id="UP000032141"/>
    </source>
</evidence>
<dbReference type="GO" id="GO:0005319">
    <property type="term" value="F:lipid transporter activity"/>
    <property type="evidence" value="ECO:0007669"/>
    <property type="project" value="TreeGrafter"/>
</dbReference>
<feature type="transmembrane region" description="Helical" evidence="9">
    <location>
        <begin position="471"/>
        <end position="494"/>
    </location>
</feature>
<evidence type="ECO:0000256" key="4">
    <source>
        <dbReference type="ARBA" id="ARBA00022741"/>
    </source>
</evidence>
<protein>
    <recommendedName>
        <fullName evidence="10">ABC transporter domain-containing protein</fullName>
    </recommendedName>
</protein>
<evidence type="ECO:0000256" key="3">
    <source>
        <dbReference type="ARBA" id="ARBA00022692"/>
    </source>
</evidence>
<dbReference type="InterPro" id="IPR026082">
    <property type="entry name" value="ABCA"/>
</dbReference>
<reference evidence="11" key="2">
    <citation type="submission" date="2015-03" db="UniProtKB">
        <authorList>
            <consortium name="EnsemblPlants"/>
        </authorList>
    </citation>
    <scope>IDENTIFICATION</scope>
</reference>
<dbReference type="InterPro" id="IPR003593">
    <property type="entry name" value="AAA+_ATPase"/>
</dbReference>
<dbReference type="Pfam" id="PF00005">
    <property type="entry name" value="ABC_tran"/>
    <property type="match status" value="1"/>
</dbReference>
<dbReference type="CDD" id="cd03263">
    <property type="entry name" value="ABC_subfamily_A"/>
    <property type="match status" value="1"/>
</dbReference>
<keyword evidence="5" id="KW-0067">ATP-binding</keyword>
<dbReference type="PROSITE" id="PS50893">
    <property type="entry name" value="ABC_TRANSPORTER_2"/>
    <property type="match status" value="1"/>
</dbReference>
<dbReference type="GO" id="GO:0140359">
    <property type="term" value="F:ABC-type transporter activity"/>
    <property type="evidence" value="ECO:0007669"/>
    <property type="project" value="InterPro"/>
</dbReference>
<dbReference type="OMA" id="GTKGMEW"/>
<keyword evidence="12" id="KW-1185">Reference proteome</keyword>
<feature type="region of interest" description="Disordered" evidence="8">
    <location>
        <begin position="258"/>
        <end position="284"/>
    </location>
</feature>
<proteinExistence type="inferred from homology"/>
<evidence type="ECO:0000256" key="7">
    <source>
        <dbReference type="ARBA" id="ARBA00023136"/>
    </source>
</evidence>
<feature type="transmembrane region" description="Helical" evidence="9">
    <location>
        <begin position="571"/>
        <end position="589"/>
    </location>
</feature>
<reference evidence="11 12" key="1">
    <citation type="journal article" date="2014" name="Genome Biol.">
        <title>Transcriptome and methylome profiling reveals relics of genome dominance in the mesopolyploid Brassica oleracea.</title>
        <authorList>
            <person name="Parkin I.A."/>
            <person name="Koh C."/>
            <person name="Tang H."/>
            <person name="Robinson S.J."/>
            <person name="Kagale S."/>
            <person name="Clarke W.E."/>
            <person name="Town C.D."/>
            <person name="Nixon J."/>
            <person name="Krishnakumar V."/>
            <person name="Bidwell S.L."/>
            <person name="Denoeud F."/>
            <person name="Belcram H."/>
            <person name="Links M.G."/>
            <person name="Just J."/>
            <person name="Clarke C."/>
            <person name="Bender T."/>
            <person name="Huebert T."/>
            <person name="Mason A.S."/>
            <person name="Pires J.C."/>
            <person name="Barker G."/>
            <person name="Moore J."/>
            <person name="Walley P.G."/>
            <person name="Manoli S."/>
            <person name="Batley J."/>
            <person name="Edwards D."/>
            <person name="Nelson M.N."/>
            <person name="Wang X."/>
            <person name="Paterson A.H."/>
            <person name="King G."/>
            <person name="Bancroft I."/>
            <person name="Chalhoub B."/>
            <person name="Sharpe A.G."/>
        </authorList>
    </citation>
    <scope>NUCLEOTIDE SEQUENCE</scope>
    <source>
        <strain evidence="11 12">cv. TO1000</strain>
    </source>
</reference>
<evidence type="ECO:0000256" key="1">
    <source>
        <dbReference type="ARBA" id="ARBA00004370"/>
    </source>
</evidence>
<evidence type="ECO:0000256" key="9">
    <source>
        <dbReference type="SAM" id="Phobius"/>
    </source>
</evidence>
<organism evidence="11 12">
    <name type="scientific">Brassica oleracea var. oleracea</name>
    <dbReference type="NCBI Taxonomy" id="109376"/>
    <lineage>
        <taxon>Eukaryota</taxon>
        <taxon>Viridiplantae</taxon>
        <taxon>Streptophyta</taxon>
        <taxon>Embryophyta</taxon>
        <taxon>Tracheophyta</taxon>
        <taxon>Spermatophyta</taxon>
        <taxon>Magnoliopsida</taxon>
        <taxon>eudicotyledons</taxon>
        <taxon>Gunneridae</taxon>
        <taxon>Pentapetalae</taxon>
        <taxon>rosids</taxon>
        <taxon>malvids</taxon>
        <taxon>Brassicales</taxon>
        <taxon>Brassicaceae</taxon>
        <taxon>Brassiceae</taxon>
        <taxon>Brassica</taxon>
    </lineage>
</organism>
<dbReference type="EnsemblPlants" id="Bo3g135850.1">
    <property type="protein sequence ID" value="Bo3g135850.1"/>
    <property type="gene ID" value="Bo3g135850"/>
</dbReference>
<evidence type="ECO:0000256" key="6">
    <source>
        <dbReference type="ARBA" id="ARBA00022989"/>
    </source>
</evidence>
<dbReference type="Gene3D" id="3.40.50.300">
    <property type="entry name" value="P-loop containing nucleotide triphosphate hydrolases"/>
    <property type="match status" value="1"/>
</dbReference>
<dbReference type="InterPro" id="IPR017871">
    <property type="entry name" value="ABC_transporter-like_CS"/>
</dbReference>
<feature type="domain" description="ABC transporter" evidence="10">
    <location>
        <begin position="652"/>
        <end position="889"/>
    </location>
</feature>
<feature type="region of interest" description="Disordered" evidence="8">
    <location>
        <begin position="299"/>
        <end position="328"/>
    </location>
</feature>
<dbReference type="GO" id="GO:0016887">
    <property type="term" value="F:ATP hydrolysis activity"/>
    <property type="evidence" value="ECO:0007669"/>
    <property type="project" value="InterPro"/>
</dbReference>
<keyword evidence="4" id="KW-0547">Nucleotide-binding</keyword>
<accession>A0A0D3BHX0</accession>
<dbReference type="PROSITE" id="PS00211">
    <property type="entry name" value="ABC_TRANSPORTER_1"/>
    <property type="match status" value="1"/>
</dbReference>
<dbReference type="InterPro" id="IPR003439">
    <property type="entry name" value="ABC_transporter-like_ATP-bd"/>
</dbReference>
<dbReference type="GO" id="GO:0016020">
    <property type="term" value="C:membrane"/>
    <property type="evidence" value="ECO:0007669"/>
    <property type="project" value="UniProtKB-SubCell"/>
</dbReference>
<name>A0A0D3BHX0_BRAOL</name>
<dbReference type="AlphaFoldDB" id="A0A0D3BHX0"/>
<keyword evidence="6 9" id="KW-1133">Transmembrane helix</keyword>